<accession>A0AAD4E8A8</accession>
<evidence type="ECO:0000256" key="2">
    <source>
        <dbReference type="SAM" id="Phobius"/>
    </source>
</evidence>
<evidence type="ECO:0000313" key="3">
    <source>
        <dbReference type="EMBL" id="KAG1901568.1"/>
    </source>
</evidence>
<dbReference type="InterPro" id="IPR046521">
    <property type="entry name" value="DUF6698"/>
</dbReference>
<evidence type="ECO:0000313" key="4">
    <source>
        <dbReference type="Proteomes" id="UP001195769"/>
    </source>
</evidence>
<reference evidence="3" key="1">
    <citation type="journal article" date="2020" name="New Phytol.">
        <title>Comparative genomics reveals dynamic genome evolution in host specialist ectomycorrhizal fungi.</title>
        <authorList>
            <person name="Lofgren L.A."/>
            <person name="Nguyen N.H."/>
            <person name="Vilgalys R."/>
            <person name="Ruytinx J."/>
            <person name="Liao H.L."/>
            <person name="Branco S."/>
            <person name="Kuo A."/>
            <person name="LaButti K."/>
            <person name="Lipzen A."/>
            <person name="Andreopoulos W."/>
            <person name="Pangilinan J."/>
            <person name="Riley R."/>
            <person name="Hundley H."/>
            <person name="Na H."/>
            <person name="Barry K."/>
            <person name="Grigoriev I.V."/>
            <person name="Stajich J.E."/>
            <person name="Kennedy P.G."/>
        </authorList>
    </citation>
    <scope>NUCLEOTIDE SEQUENCE</scope>
    <source>
        <strain evidence="3">FC203</strain>
    </source>
</reference>
<proteinExistence type="predicted"/>
<keyword evidence="4" id="KW-1185">Reference proteome</keyword>
<feature type="compositionally biased region" description="Basic residues" evidence="1">
    <location>
        <begin position="473"/>
        <end position="486"/>
    </location>
</feature>
<dbReference type="GeneID" id="64661133"/>
<evidence type="ECO:0000256" key="1">
    <source>
        <dbReference type="SAM" id="MobiDB-lite"/>
    </source>
</evidence>
<dbReference type="EMBL" id="JABBWK010000021">
    <property type="protein sequence ID" value="KAG1901568.1"/>
    <property type="molecule type" value="Genomic_DNA"/>
</dbReference>
<comment type="caution">
    <text evidence="3">The sequence shown here is derived from an EMBL/GenBank/DDBJ whole genome shotgun (WGS) entry which is preliminary data.</text>
</comment>
<sequence>MPQHAKGEDFAQDIQNIDSSSAADLTDSDSDQSNDDLDLLYVCTTIAAPPLNASVKDLRKASLYVALELAQRLLLVMQGKYREALKKNTLLEATLSKGWKTKLTNKDLALAAKEDTIKNYGHKFSITHCLWVDTMIFPLCAPPPRIDLTSKEWWLSPMSIQDGVKAKIFLFILPADHNMMAHKNFGSHFVKGVNSVCAKMVSDVKSCAAAIFNLDAKFSIRGYAQDLEPARRTLLLNPQDNFFKTSKLVYILKVFLFGLSSLAANVPPMPKTKAKIWELRAITPGLIAVAAIVAILILSGDKELVNIGDKSRILYKEYHNYYRQTLMTSSAWADSIYTFFNNSLFATSFSVAVLGSDFVGVSSGPHNTWEEDFEHVMETGGDLPEVDAPRAMSPLTDKEDTPSSAVYVTNLNAPILTPGSISVAMQALAVADSQDCKLLPPTTALNDSGSCRAPGLLTNNEAESGPGALIQKQKPKPKPKPRRKTKAGAIGAEDLMLDAADEDLALMQRSGCSKK</sequence>
<organism evidence="3 4">
    <name type="scientific">Suillus fuscotomentosus</name>
    <dbReference type="NCBI Taxonomy" id="1912939"/>
    <lineage>
        <taxon>Eukaryota</taxon>
        <taxon>Fungi</taxon>
        <taxon>Dikarya</taxon>
        <taxon>Basidiomycota</taxon>
        <taxon>Agaricomycotina</taxon>
        <taxon>Agaricomycetes</taxon>
        <taxon>Agaricomycetidae</taxon>
        <taxon>Boletales</taxon>
        <taxon>Suillineae</taxon>
        <taxon>Suillaceae</taxon>
        <taxon>Suillus</taxon>
    </lineage>
</organism>
<feature type="transmembrane region" description="Helical" evidence="2">
    <location>
        <begin position="279"/>
        <end position="298"/>
    </location>
</feature>
<keyword evidence="2" id="KW-0472">Membrane</keyword>
<dbReference type="RefSeq" id="XP_041227143.1">
    <property type="nucleotide sequence ID" value="XM_041366835.1"/>
</dbReference>
<protein>
    <submittedName>
        <fullName evidence="3">Uncharacterized protein</fullName>
    </submittedName>
</protein>
<dbReference type="Pfam" id="PF20414">
    <property type="entry name" value="DUF6698"/>
    <property type="match status" value="1"/>
</dbReference>
<keyword evidence="2" id="KW-1133">Transmembrane helix</keyword>
<feature type="transmembrane region" description="Helical" evidence="2">
    <location>
        <begin position="248"/>
        <end position="267"/>
    </location>
</feature>
<dbReference type="AlphaFoldDB" id="A0AAD4E8A8"/>
<feature type="region of interest" description="Disordered" evidence="1">
    <location>
        <begin position="443"/>
        <end position="491"/>
    </location>
</feature>
<keyword evidence="2" id="KW-0812">Transmembrane</keyword>
<gene>
    <name evidence="3" type="ORF">F5891DRAFT_1187428</name>
</gene>
<dbReference type="Proteomes" id="UP001195769">
    <property type="component" value="Unassembled WGS sequence"/>
</dbReference>
<name>A0AAD4E8A8_9AGAM</name>